<comment type="cofactor">
    <cofactor evidence="1">
        <name>Mg(2+)</name>
        <dbReference type="ChEBI" id="CHEBI:18420"/>
    </cofactor>
</comment>
<dbReference type="PANTHER" id="PTHR32308">
    <property type="entry name" value="LYASE BETA SUBUNIT, PUTATIVE (AFU_ORTHOLOGUE AFUA_4G13030)-RELATED"/>
    <property type="match status" value="1"/>
</dbReference>
<protein>
    <submittedName>
        <fullName evidence="5">CoA ester lyase</fullName>
    </submittedName>
</protein>
<feature type="domain" description="HpcH/HpaI aldolase/citrate lyase" evidence="4">
    <location>
        <begin position="10"/>
        <end position="218"/>
    </location>
</feature>
<evidence type="ECO:0000313" key="6">
    <source>
        <dbReference type="Proteomes" id="UP001481677"/>
    </source>
</evidence>
<dbReference type="PANTHER" id="PTHR32308:SF0">
    <property type="entry name" value="HPCH_HPAI ALDOLASE_CITRATE LYASE DOMAIN-CONTAINING PROTEIN"/>
    <property type="match status" value="1"/>
</dbReference>
<keyword evidence="6" id="KW-1185">Reference proteome</keyword>
<accession>A0ABU9RGG2</accession>
<dbReference type="Proteomes" id="UP001481677">
    <property type="component" value="Unassembled WGS sequence"/>
</dbReference>
<keyword evidence="5" id="KW-0456">Lyase</keyword>
<evidence type="ECO:0000313" key="5">
    <source>
        <dbReference type="EMBL" id="MEM5346140.1"/>
    </source>
</evidence>
<evidence type="ECO:0000259" key="4">
    <source>
        <dbReference type="Pfam" id="PF03328"/>
    </source>
</evidence>
<keyword evidence="3" id="KW-0460">Magnesium</keyword>
<dbReference type="InterPro" id="IPR040442">
    <property type="entry name" value="Pyrv_kinase-like_dom_sf"/>
</dbReference>
<dbReference type="PIRSF" id="PIRSF015582">
    <property type="entry name" value="Cit_lyase_B"/>
    <property type="match status" value="1"/>
</dbReference>
<organism evidence="5 6">
    <name type="scientific">Paraburkholderia azotifigens</name>
    <dbReference type="NCBI Taxonomy" id="2057004"/>
    <lineage>
        <taxon>Bacteria</taxon>
        <taxon>Pseudomonadati</taxon>
        <taxon>Pseudomonadota</taxon>
        <taxon>Betaproteobacteria</taxon>
        <taxon>Burkholderiales</taxon>
        <taxon>Burkholderiaceae</taxon>
        <taxon>Paraburkholderia</taxon>
    </lineage>
</organism>
<dbReference type="SUPFAM" id="SSF51621">
    <property type="entry name" value="Phosphoenolpyruvate/pyruvate domain"/>
    <property type="match status" value="1"/>
</dbReference>
<dbReference type="RefSeq" id="WP_342959773.1">
    <property type="nucleotide sequence ID" value="NZ_JAZHFZ010000067.1"/>
</dbReference>
<reference evidence="5 6" key="1">
    <citation type="submission" date="2024-01" db="EMBL/GenBank/DDBJ databases">
        <title>The diversity of rhizobia nodulating Mimosa spp. in eleven states of Brazil covering several biomes is determined by host plant, location, and edaphic factors.</title>
        <authorList>
            <person name="Rouws L."/>
            <person name="Barauna A."/>
            <person name="Beukes C."/>
            <person name="De Faria S.M."/>
            <person name="Gross E."/>
            <person name="Dos Reis Junior F.B."/>
            <person name="Simon M."/>
            <person name="Maluk M."/>
            <person name="Odee D.W."/>
            <person name="Kenicer G."/>
            <person name="Young J.P.W."/>
            <person name="Reis V.M."/>
            <person name="Zilli J."/>
            <person name="James E.K."/>
        </authorList>
    </citation>
    <scope>NUCLEOTIDE SEQUENCE [LARGE SCALE GENOMIC DNA]</scope>
    <source>
        <strain evidence="5 6">JPY530</strain>
    </source>
</reference>
<comment type="caution">
    <text evidence="5">The sequence shown here is derived from an EMBL/GenBank/DDBJ whole genome shotgun (WGS) entry which is preliminary data.</text>
</comment>
<dbReference type="Gene3D" id="3.20.20.60">
    <property type="entry name" value="Phosphoenolpyruvate-binding domains"/>
    <property type="match status" value="1"/>
</dbReference>
<evidence type="ECO:0000256" key="2">
    <source>
        <dbReference type="ARBA" id="ARBA00022723"/>
    </source>
</evidence>
<dbReference type="InterPro" id="IPR005000">
    <property type="entry name" value="Aldolase/citrate-lyase_domain"/>
</dbReference>
<gene>
    <name evidence="5" type="ORF">V4C56_41760</name>
</gene>
<evidence type="ECO:0000256" key="1">
    <source>
        <dbReference type="ARBA" id="ARBA00001946"/>
    </source>
</evidence>
<name>A0ABU9RGG2_9BURK</name>
<sequence>MKSADNSVTYLFVPGDRPERFEKAVRSGTDVVILDLEDAVAPAQKAAARSVILEAWASLLETAAERSVSLCIRINSLRDKAGRDDLALCHLIGPTLLMAPKVESGEELGVVSQEVPSARVLALIETAMGVMEARSIAAAPNVAKLVLGSVDLMLNLGISDDREPLDWTRSMLVLASIAAGIGAPVDGVCTSIEDSVRIKADAQRARGFGFGAKLCIHPKQINAVREAFMVTDEEVSWAKRVIAAAEASSGAATAVDGAMIDTPVLLRAQRIVTQHRDTLRFAAD</sequence>
<dbReference type="InterPro" id="IPR011206">
    <property type="entry name" value="Citrate_lyase_beta/mcl1/mcl2"/>
</dbReference>
<dbReference type="InterPro" id="IPR015813">
    <property type="entry name" value="Pyrv/PenolPyrv_kinase-like_dom"/>
</dbReference>
<proteinExistence type="predicted"/>
<evidence type="ECO:0000256" key="3">
    <source>
        <dbReference type="ARBA" id="ARBA00022842"/>
    </source>
</evidence>
<dbReference type="EMBL" id="JAZHGA010000066">
    <property type="protein sequence ID" value="MEM5346140.1"/>
    <property type="molecule type" value="Genomic_DNA"/>
</dbReference>
<dbReference type="GO" id="GO:0016829">
    <property type="term" value="F:lyase activity"/>
    <property type="evidence" value="ECO:0007669"/>
    <property type="project" value="UniProtKB-KW"/>
</dbReference>
<keyword evidence="2" id="KW-0479">Metal-binding</keyword>
<dbReference type="Pfam" id="PF03328">
    <property type="entry name" value="HpcH_HpaI"/>
    <property type="match status" value="1"/>
</dbReference>